<feature type="transmembrane region" description="Helical" evidence="1">
    <location>
        <begin position="14"/>
        <end position="33"/>
    </location>
</feature>
<dbReference type="RefSeq" id="WP_088593543.1">
    <property type="nucleotide sequence ID" value="NZ_CP022022.1"/>
</dbReference>
<feature type="transmembrane region" description="Helical" evidence="1">
    <location>
        <begin position="169"/>
        <end position="187"/>
    </location>
</feature>
<gene>
    <name evidence="2" type="ORF">CBG49_04425</name>
</gene>
<keyword evidence="1" id="KW-1133">Transmembrane helix</keyword>
<keyword evidence="3" id="KW-1185">Reference proteome</keyword>
<feature type="transmembrane region" description="Helical" evidence="1">
    <location>
        <begin position="144"/>
        <end position="162"/>
    </location>
</feature>
<keyword evidence="1" id="KW-0812">Transmembrane</keyword>
<protein>
    <submittedName>
        <fullName evidence="2">Uncharacterized protein</fullName>
    </submittedName>
</protein>
<proteinExistence type="predicted"/>
<name>A0A1Z4BM83_9FLAO</name>
<evidence type="ECO:0000313" key="3">
    <source>
        <dbReference type="Proteomes" id="UP000197007"/>
    </source>
</evidence>
<organism evidence="2 3">
    <name type="scientific">Capnocytophaga endodontalis</name>
    <dbReference type="NCBI Taxonomy" id="2708117"/>
    <lineage>
        <taxon>Bacteria</taxon>
        <taxon>Pseudomonadati</taxon>
        <taxon>Bacteroidota</taxon>
        <taxon>Flavobacteriia</taxon>
        <taxon>Flavobacteriales</taxon>
        <taxon>Flavobacteriaceae</taxon>
        <taxon>Capnocytophaga</taxon>
    </lineage>
</organism>
<dbReference type="KEGG" id="capn:CBG49_04425"/>
<accession>A0A1Z4BM83</accession>
<reference evidence="3" key="1">
    <citation type="submission" date="2017-06" db="EMBL/GenBank/DDBJ databases">
        <title>Complete genome sequence of Capnocytophaga sp. KCOM 1579 (=ChDC OS43) isolated from a human refractory periapical abscess lesion.</title>
        <authorList>
            <person name="Kook J.-K."/>
            <person name="Park S.-N."/>
            <person name="Lim Y.K."/>
            <person name="Roh H."/>
        </authorList>
    </citation>
    <scope>NUCLEOTIDE SEQUENCE [LARGE SCALE GENOMIC DNA]</scope>
    <source>
        <strain evidence="3">ChDC OS43</strain>
    </source>
</reference>
<dbReference type="Proteomes" id="UP000197007">
    <property type="component" value="Chromosome"/>
</dbReference>
<feature type="transmembrane region" description="Helical" evidence="1">
    <location>
        <begin position="53"/>
        <end position="77"/>
    </location>
</feature>
<dbReference type="EMBL" id="CP022022">
    <property type="protein sequence ID" value="ASF42382.1"/>
    <property type="molecule type" value="Genomic_DNA"/>
</dbReference>
<evidence type="ECO:0000256" key="1">
    <source>
        <dbReference type="SAM" id="Phobius"/>
    </source>
</evidence>
<feature type="transmembrane region" description="Helical" evidence="1">
    <location>
        <begin position="89"/>
        <end position="116"/>
    </location>
</feature>
<dbReference type="AlphaFoldDB" id="A0A1Z4BM83"/>
<evidence type="ECO:0000313" key="2">
    <source>
        <dbReference type="EMBL" id="ASF42382.1"/>
    </source>
</evidence>
<keyword evidence="1" id="KW-0472">Membrane</keyword>
<sequence length="188" mass="21838">MNQYQHLKQVRSELLYLTIIFFVILIISGSTKVDASLKLLPAEILETTTFPAYLSLTINCVFYIGVMTILFVIINFITQYHKSEEEYSIFLEGISNVIIALCFFEIIKVAITFMFFDEALQRVTDVELINQQIKGSSWWKYDRMIKIITTIISSLVFFISCYKKKKTMKFLVMATLIFFVGTMLIVLL</sequence>